<proteinExistence type="inferred from homology"/>
<keyword evidence="2" id="KW-0732">Signal</keyword>
<dbReference type="InterPro" id="IPR006045">
    <property type="entry name" value="Cupin_1"/>
</dbReference>
<comment type="similarity">
    <text evidence="1">Belongs to the 11S seed storage protein (globulins) family.</text>
</comment>
<dbReference type="Pfam" id="PF00190">
    <property type="entry name" value="Cupin_1"/>
    <property type="match status" value="2"/>
</dbReference>
<keyword evidence="3" id="KW-0758">Storage protein</keyword>
<name>A0A2G5C2E5_AQUCA</name>
<dbReference type="PANTHER" id="PTHR31189">
    <property type="entry name" value="OS03G0336100 PROTEIN-RELATED"/>
    <property type="match status" value="1"/>
</dbReference>
<sequence length="458" mass="51892">MSELRYGHLNSRQNKSYIYHRRCYVIVHADKFSLRTEVFLLFFDGHGHSHMTCRATTVQCSSSSSTITGPRPISIVSTSEYLALEHTHKQQSEAGVTEHWDENNEQLECAGRGIYGAVIPGCPETFQSSRQSEQQLQQAQKEQGQNRQEQDQSEQSYRQGDGHQKVRRLSQGDIVATPVGVASWFYNDGDTQLVVVSLLDTSNNENELDDRRRLLAEAFGVNLETSRRIRGQNDSRGSIVRVENGLKVIKPPIVGEEREQQERNEQSRQSGLEESFCNVKLRTNIDKPSSADVYNPLAGHITRVNSRKLSILNDLRLNVQRGVLYRNAVLAPHWNLNAHSVIYVIKGDAQVQIVGNYQQPIYNGRLRQNQLLIVPQNFAVVKKAGDQGFEWVSFKTINNAIVNPIAGRNSAIRALPVEILTNAFRISSEEARRLKYNKEEIELFAPRFESQGREYASA</sequence>
<reference evidence="8 9" key="1">
    <citation type="submission" date="2017-09" db="EMBL/GenBank/DDBJ databases">
        <title>WGS assembly of Aquilegia coerulea Goldsmith.</title>
        <authorList>
            <person name="Hodges S."/>
            <person name="Kramer E."/>
            <person name="Nordborg M."/>
            <person name="Tomkins J."/>
            <person name="Borevitz J."/>
            <person name="Derieg N."/>
            <person name="Yan J."/>
            <person name="Mihaltcheva S."/>
            <person name="Hayes R.D."/>
            <person name="Rokhsar D."/>
        </authorList>
    </citation>
    <scope>NUCLEOTIDE SEQUENCE [LARGE SCALE GENOMIC DNA]</scope>
    <source>
        <strain evidence="9">cv. Goldsmith</strain>
    </source>
</reference>
<dbReference type="CDD" id="cd02243">
    <property type="entry name" value="cupin_11S_legumin_C"/>
    <property type="match status" value="1"/>
</dbReference>
<dbReference type="STRING" id="218851.A0A2G5C2E5"/>
<feature type="domain" description="Cupin type-1" evidence="7">
    <location>
        <begin position="65"/>
        <end position="227"/>
    </location>
</feature>
<accession>A0A2G5C2E5</accession>
<keyword evidence="9" id="KW-1185">Reference proteome</keyword>
<dbReference type="PRINTS" id="PR00439">
    <property type="entry name" value="11SGLOBULIN"/>
</dbReference>
<organism evidence="8 9">
    <name type="scientific">Aquilegia coerulea</name>
    <name type="common">Rocky mountain columbine</name>
    <dbReference type="NCBI Taxonomy" id="218851"/>
    <lineage>
        <taxon>Eukaryota</taxon>
        <taxon>Viridiplantae</taxon>
        <taxon>Streptophyta</taxon>
        <taxon>Embryophyta</taxon>
        <taxon>Tracheophyta</taxon>
        <taxon>Spermatophyta</taxon>
        <taxon>Magnoliopsida</taxon>
        <taxon>Ranunculales</taxon>
        <taxon>Ranunculaceae</taxon>
        <taxon>Thalictroideae</taxon>
        <taxon>Aquilegia</taxon>
    </lineage>
</organism>
<evidence type="ECO:0000313" key="9">
    <source>
        <dbReference type="Proteomes" id="UP000230069"/>
    </source>
</evidence>
<dbReference type="InterPro" id="IPR006044">
    <property type="entry name" value="11S_seedstore_pln"/>
</dbReference>
<dbReference type="Gene3D" id="2.60.120.10">
    <property type="entry name" value="Jelly Rolls"/>
    <property type="match status" value="4"/>
</dbReference>
<evidence type="ECO:0000256" key="3">
    <source>
        <dbReference type="ARBA" id="ARBA00022761"/>
    </source>
</evidence>
<dbReference type="InterPro" id="IPR050253">
    <property type="entry name" value="Seed_Storage-Functional"/>
</dbReference>
<dbReference type="FunCoup" id="A0A2G5C2E5">
    <property type="interactions" value="386"/>
</dbReference>
<dbReference type="InterPro" id="IPR014710">
    <property type="entry name" value="RmlC-like_jellyroll"/>
</dbReference>
<evidence type="ECO:0000256" key="4">
    <source>
        <dbReference type="ARBA" id="ARBA00023129"/>
    </source>
</evidence>
<evidence type="ECO:0000256" key="1">
    <source>
        <dbReference type="ARBA" id="ARBA00007178"/>
    </source>
</evidence>
<feature type="compositionally biased region" description="Low complexity" evidence="6">
    <location>
        <begin position="127"/>
        <end position="145"/>
    </location>
</feature>
<evidence type="ECO:0000259" key="7">
    <source>
        <dbReference type="SMART" id="SM00835"/>
    </source>
</evidence>
<dbReference type="EMBL" id="KZ305130">
    <property type="protein sequence ID" value="PIA25469.1"/>
    <property type="molecule type" value="Genomic_DNA"/>
</dbReference>
<keyword evidence="5" id="KW-1015">Disulfide bond</keyword>
<dbReference type="InterPro" id="IPR011051">
    <property type="entry name" value="RmlC_Cupin_sf"/>
</dbReference>
<dbReference type="OrthoDB" id="2016041at2759"/>
<evidence type="ECO:0000313" key="8">
    <source>
        <dbReference type="EMBL" id="PIA25469.1"/>
    </source>
</evidence>
<dbReference type="CDD" id="cd02242">
    <property type="entry name" value="cupin_11S_legumin_N"/>
    <property type="match status" value="1"/>
</dbReference>
<dbReference type="PANTHER" id="PTHR31189:SF35">
    <property type="entry name" value="12S SEED STORAGE PROTEIN CRB"/>
    <property type="match status" value="1"/>
</dbReference>
<evidence type="ECO:0000256" key="5">
    <source>
        <dbReference type="ARBA" id="ARBA00023157"/>
    </source>
</evidence>
<evidence type="ECO:0000256" key="2">
    <source>
        <dbReference type="ARBA" id="ARBA00022729"/>
    </source>
</evidence>
<dbReference type="SMART" id="SM00835">
    <property type="entry name" value="Cupin_1"/>
    <property type="match status" value="2"/>
</dbReference>
<dbReference type="SUPFAM" id="SSF51182">
    <property type="entry name" value="RmlC-like cupins"/>
    <property type="match status" value="1"/>
</dbReference>
<evidence type="ECO:0000256" key="6">
    <source>
        <dbReference type="SAM" id="MobiDB-lite"/>
    </source>
</evidence>
<protein>
    <recommendedName>
        <fullName evidence="7">Cupin type-1 domain-containing protein</fullName>
    </recommendedName>
</protein>
<dbReference type="InParanoid" id="A0A2G5C2E5"/>
<gene>
    <name evidence="8" type="ORF">AQUCO_11400023v1</name>
</gene>
<dbReference type="GO" id="GO:0045735">
    <property type="term" value="F:nutrient reservoir activity"/>
    <property type="evidence" value="ECO:0007669"/>
    <property type="project" value="UniProtKB-KW"/>
</dbReference>
<dbReference type="GO" id="GO:0048316">
    <property type="term" value="P:seed development"/>
    <property type="evidence" value="ECO:0007669"/>
    <property type="project" value="UniProtKB-ARBA"/>
</dbReference>
<keyword evidence="4" id="KW-0708">Seed storage protein</keyword>
<feature type="domain" description="Cupin type-1" evidence="7">
    <location>
        <begin position="283"/>
        <end position="432"/>
    </location>
</feature>
<feature type="region of interest" description="Disordered" evidence="6">
    <location>
        <begin position="127"/>
        <end position="171"/>
    </location>
</feature>
<dbReference type="Proteomes" id="UP000230069">
    <property type="component" value="Unassembled WGS sequence"/>
</dbReference>
<dbReference type="AlphaFoldDB" id="A0A2G5C2E5"/>
<dbReference type="FunFam" id="2.60.120.10:FF:000073">
    <property type="entry name" value="Glycinin G1"/>
    <property type="match status" value="1"/>
</dbReference>